<dbReference type="AlphaFoldDB" id="A0A1U9R5P7"/>
<protein>
    <recommendedName>
        <fullName evidence="7">Tyrosinase</fullName>
    </recommendedName>
</protein>
<evidence type="ECO:0008006" key="7">
    <source>
        <dbReference type="Google" id="ProtNLM"/>
    </source>
</evidence>
<keyword evidence="2" id="KW-0732">Signal</keyword>
<dbReference type="GO" id="GO:0042438">
    <property type="term" value="P:melanin biosynthetic process"/>
    <property type="evidence" value="ECO:0007669"/>
    <property type="project" value="InterPro"/>
</dbReference>
<dbReference type="KEGG" id="snw:BBN63_33135"/>
<dbReference type="Proteomes" id="UP000189677">
    <property type="component" value="Chromosome"/>
</dbReference>
<accession>A0A1U9R5P7</accession>
<dbReference type="EMBL" id="CP018047">
    <property type="protein sequence ID" value="AQU71421.1"/>
    <property type="molecule type" value="Genomic_DNA"/>
</dbReference>
<evidence type="ECO:0000256" key="3">
    <source>
        <dbReference type="ARBA" id="ARBA00023008"/>
    </source>
</evidence>
<dbReference type="PROSITE" id="PS51318">
    <property type="entry name" value="TAT"/>
    <property type="match status" value="1"/>
</dbReference>
<sequence>MPPPPSSRSRRLFLRAAFALGAIGGTAAALLPVLRADPREAGPPPTEAAGPPAEPAEPIERAELFDEMYGGRHIQGTDAGVRIDGRPLHVMRRADGSYLSVVNHYESFPTALATARAAVDDLGGAQLSLAGPASH</sequence>
<reference evidence="5 6" key="1">
    <citation type="submission" date="2016-11" db="EMBL/GenBank/DDBJ databases">
        <title>Complete genome sequence of Streptomyces niveus SCSIO 3406.</title>
        <authorList>
            <person name="Zhu Q."/>
            <person name="Cheng W."/>
            <person name="Song Y."/>
            <person name="Li Q."/>
            <person name="Ju J."/>
        </authorList>
    </citation>
    <scope>NUCLEOTIDE SEQUENCE [LARGE SCALE GENOMIC DNA]</scope>
    <source>
        <strain evidence="5 6">SCSIO 3406</strain>
    </source>
</reference>
<organism evidence="5 6">
    <name type="scientific">Streptomyces niveus</name>
    <name type="common">Streptomyces spheroides</name>
    <dbReference type="NCBI Taxonomy" id="193462"/>
    <lineage>
        <taxon>Bacteria</taxon>
        <taxon>Bacillati</taxon>
        <taxon>Actinomycetota</taxon>
        <taxon>Actinomycetes</taxon>
        <taxon>Kitasatosporales</taxon>
        <taxon>Streptomycetaceae</taxon>
        <taxon>Streptomyces</taxon>
    </lineage>
</organism>
<dbReference type="InterPro" id="IPR010928">
    <property type="entry name" value="MelC1"/>
</dbReference>
<evidence type="ECO:0000313" key="5">
    <source>
        <dbReference type="EMBL" id="AQU71421.1"/>
    </source>
</evidence>
<evidence type="ECO:0000313" key="6">
    <source>
        <dbReference type="Proteomes" id="UP000189677"/>
    </source>
</evidence>
<dbReference type="InterPro" id="IPR023199">
    <property type="entry name" value="GriE/MELC1_sf"/>
</dbReference>
<evidence type="ECO:0000256" key="4">
    <source>
        <dbReference type="SAM" id="MobiDB-lite"/>
    </source>
</evidence>
<keyword evidence="3" id="KW-0186">Copper</keyword>
<evidence type="ECO:0000256" key="1">
    <source>
        <dbReference type="ARBA" id="ARBA00009871"/>
    </source>
</evidence>
<feature type="region of interest" description="Disordered" evidence="4">
    <location>
        <begin position="35"/>
        <end position="56"/>
    </location>
</feature>
<name>A0A1U9R5P7_STRNV</name>
<dbReference type="InterPro" id="IPR006311">
    <property type="entry name" value="TAT_signal"/>
</dbReference>
<keyword evidence="6" id="KW-1185">Reference proteome</keyword>
<evidence type="ECO:0000256" key="2">
    <source>
        <dbReference type="ARBA" id="ARBA00022729"/>
    </source>
</evidence>
<proteinExistence type="inferred from homology"/>
<dbReference type="Pfam" id="PF06236">
    <property type="entry name" value="MelC1"/>
    <property type="match status" value="1"/>
</dbReference>
<gene>
    <name evidence="5" type="ORF">BBN63_33135</name>
</gene>
<dbReference type="GO" id="GO:0005507">
    <property type="term" value="F:copper ion binding"/>
    <property type="evidence" value="ECO:0007669"/>
    <property type="project" value="InterPro"/>
</dbReference>
<dbReference type="Gene3D" id="3.30.1880.10">
    <property type="entry name" value="protein ne1242 domain like"/>
    <property type="match status" value="1"/>
</dbReference>
<comment type="similarity">
    <text evidence="1">Belongs to the melC1 family.</text>
</comment>